<dbReference type="Pfam" id="PF13556">
    <property type="entry name" value="HTH_30"/>
    <property type="match status" value="1"/>
</dbReference>
<comment type="caution">
    <text evidence="2">The sequence shown here is derived from an EMBL/GenBank/DDBJ whole genome shotgun (WGS) entry which is preliminary data.</text>
</comment>
<protein>
    <submittedName>
        <fullName evidence="2">Helix-turn-helix domain-containing protein</fullName>
    </submittedName>
</protein>
<evidence type="ECO:0000313" key="3">
    <source>
        <dbReference type="Proteomes" id="UP001348641"/>
    </source>
</evidence>
<dbReference type="PANTHER" id="PTHR33744:SF17">
    <property type="entry name" value="CONSERVED PROTEIN"/>
    <property type="match status" value="1"/>
</dbReference>
<evidence type="ECO:0000313" key="2">
    <source>
        <dbReference type="EMBL" id="MEE2055207.1"/>
    </source>
</evidence>
<dbReference type="EMBL" id="JAUUCC010000157">
    <property type="protein sequence ID" value="MEE2055207.1"/>
    <property type="molecule type" value="Genomic_DNA"/>
</dbReference>
<feature type="domain" description="PucR C-terminal helix-turn-helix" evidence="1">
    <location>
        <begin position="3"/>
        <end position="54"/>
    </location>
</feature>
<organism evidence="2 3">
    <name type="scientific">Nocardiopsis tropica</name>
    <dbReference type="NCBI Taxonomy" id="109330"/>
    <lineage>
        <taxon>Bacteria</taxon>
        <taxon>Bacillati</taxon>
        <taxon>Actinomycetota</taxon>
        <taxon>Actinomycetes</taxon>
        <taxon>Streptosporangiales</taxon>
        <taxon>Nocardiopsidaceae</taxon>
        <taxon>Nocardiopsis</taxon>
    </lineage>
</organism>
<dbReference type="InterPro" id="IPR051448">
    <property type="entry name" value="CdaR-like_regulators"/>
</dbReference>
<dbReference type="InterPro" id="IPR025736">
    <property type="entry name" value="PucR_C-HTH_dom"/>
</dbReference>
<dbReference type="RefSeq" id="WP_330161988.1">
    <property type="nucleotide sequence ID" value="NZ_JAUUCC010000157.1"/>
</dbReference>
<dbReference type="PANTHER" id="PTHR33744">
    <property type="entry name" value="CARBOHYDRATE DIACID REGULATOR"/>
    <property type="match status" value="1"/>
</dbReference>
<sequence>ERVLAHSGSWQRCAAAMHVHVNTLRYRIGRVEELTGRDLSSLEHRVDLFLALKLRD</sequence>
<name>A0ABU7L1K6_9ACTN</name>
<dbReference type="Gene3D" id="1.10.10.2840">
    <property type="entry name" value="PucR C-terminal helix-turn-helix domain"/>
    <property type="match status" value="1"/>
</dbReference>
<gene>
    <name evidence="2" type="ORF">Q8A49_32385</name>
</gene>
<dbReference type="Proteomes" id="UP001348641">
    <property type="component" value="Unassembled WGS sequence"/>
</dbReference>
<proteinExistence type="predicted"/>
<accession>A0ABU7L1K6</accession>
<feature type="non-terminal residue" evidence="2">
    <location>
        <position position="1"/>
    </location>
</feature>
<evidence type="ECO:0000259" key="1">
    <source>
        <dbReference type="Pfam" id="PF13556"/>
    </source>
</evidence>
<dbReference type="InterPro" id="IPR042070">
    <property type="entry name" value="PucR_C-HTH_sf"/>
</dbReference>
<reference evidence="2 3" key="1">
    <citation type="submission" date="2023-07" db="EMBL/GenBank/DDBJ databases">
        <authorList>
            <person name="Girao M."/>
            <person name="Carvalho M.F."/>
        </authorList>
    </citation>
    <scope>NUCLEOTIDE SEQUENCE [LARGE SCALE GENOMIC DNA]</scope>
    <source>
        <strain evidence="2 3">66/93</strain>
    </source>
</reference>